<gene>
    <name evidence="5" type="primary">NOC2_3</name>
    <name evidence="5" type="ORF">PGT21_009674</name>
</gene>
<dbReference type="GO" id="GO:0042273">
    <property type="term" value="P:ribosomal large subunit biogenesis"/>
    <property type="evidence" value="ECO:0007669"/>
    <property type="project" value="TreeGrafter"/>
</dbReference>
<evidence type="ECO:0000256" key="1">
    <source>
        <dbReference type="ARBA" id="ARBA00004123"/>
    </source>
</evidence>
<comment type="caution">
    <text evidence="5">The sequence shown here is derived from an EMBL/GenBank/DDBJ whole genome shotgun (WGS) entry which is preliminary data.</text>
</comment>
<keyword evidence="3" id="KW-0539">Nucleus</keyword>
<dbReference type="GO" id="GO:0005730">
    <property type="term" value="C:nucleolus"/>
    <property type="evidence" value="ECO:0007669"/>
    <property type="project" value="TreeGrafter"/>
</dbReference>
<reference evidence="5 6" key="1">
    <citation type="submission" date="2019-05" db="EMBL/GenBank/DDBJ databases">
        <title>Emergence of the Ug99 lineage of the wheat stem rust pathogen through somatic hybridization.</title>
        <authorList>
            <person name="Li F."/>
            <person name="Upadhyaya N.M."/>
            <person name="Sperschneider J."/>
            <person name="Matny O."/>
            <person name="Nguyen-Phuc H."/>
            <person name="Mago R."/>
            <person name="Raley C."/>
            <person name="Miller M.E."/>
            <person name="Silverstein K.A.T."/>
            <person name="Henningsen E."/>
            <person name="Hirsch C.D."/>
            <person name="Visser B."/>
            <person name="Pretorius Z.A."/>
            <person name="Steffenson B.J."/>
            <person name="Schwessinger B."/>
            <person name="Dodds P.N."/>
            <person name="Figueroa M."/>
        </authorList>
    </citation>
    <scope>NUCLEOTIDE SEQUENCE [LARGE SCALE GENOMIC DNA]</scope>
    <source>
        <strain evidence="5">21-0</strain>
    </source>
</reference>
<keyword evidence="6" id="KW-1185">Reference proteome</keyword>
<dbReference type="Pfam" id="PF03715">
    <property type="entry name" value="Noc2"/>
    <property type="match status" value="1"/>
</dbReference>
<dbReference type="GO" id="GO:0030690">
    <property type="term" value="C:Noc1p-Noc2p complex"/>
    <property type="evidence" value="ECO:0007669"/>
    <property type="project" value="TreeGrafter"/>
</dbReference>
<accession>A0A5B0LX15</accession>
<name>A0A5B0LX15_PUCGR</name>
<dbReference type="GO" id="GO:0030691">
    <property type="term" value="C:Noc2p-Noc3p complex"/>
    <property type="evidence" value="ECO:0007669"/>
    <property type="project" value="TreeGrafter"/>
</dbReference>
<feature type="compositionally biased region" description="Basic residues" evidence="4">
    <location>
        <begin position="1"/>
        <end position="32"/>
    </location>
</feature>
<evidence type="ECO:0000313" key="5">
    <source>
        <dbReference type="EMBL" id="KAA1069032.1"/>
    </source>
</evidence>
<organism evidence="5 6">
    <name type="scientific">Puccinia graminis f. sp. tritici</name>
    <dbReference type="NCBI Taxonomy" id="56615"/>
    <lineage>
        <taxon>Eukaryota</taxon>
        <taxon>Fungi</taxon>
        <taxon>Dikarya</taxon>
        <taxon>Basidiomycota</taxon>
        <taxon>Pucciniomycotina</taxon>
        <taxon>Pucciniomycetes</taxon>
        <taxon>Pucciniales</taxon>
        <taxon>Pucciniaceae</taxon>
        <taxon>Puccinia</taxon>
    </lineage>
</organism>
<dbReference type="OrthoDB" id="2503652at2759"/>
<dbReference type="EMBL" id="VSWC01000183">
    <property type="protein sequence ID" value="KAA1069032.1"/>
    <property type="molecule type" value="Genomic_DNA"/>
</dbReference>
<evidence type="ECO:0000313" key="6">
    <source>
        <dbReference type="Proteomes" id="UP000324748"/>
    </source>
</evidence>
<feature type="compositionally biased region" description="Acidic residues" evidence="4">
    <location>
        <begin position="182"/>
        <end position="193"/>
    </location>
</feature>
<dbReference type="PANTHER" id="PTHR12687">
    <property type="entry name" value="NUCLEOLAR COMPLEX 2 AND RAD4-RELATED"/>
    <property type="match status" value="1"/>
</dbReference>
<protein>
    <submittedName>
        <fullName evidence="5">Nucleolar Complex 2 protein</fullName>
    </submittedName>
</protein>
<feature type="compositionally biased region" description="Acidic residues" evidence="4">
    <location>
        <begin position="163"/>
        <end position="172"/>
    </location>
</feature>
<evidence type="ECO:0000256" key="4">
    <source>
        <dbReference type="SAM" id="MobiDB-lite"/>
    </source>
</evidence>
<comment type="similarity">
    <text evidence="2">Belongs to the NOC2 family.</text>
</comment>
<dbReference type="PANTHER" id="PTHR12687:SF4">
    <property type="entry name" value="NUCLEOLAR COMPLEX PROTEIN 2 HOMOLOG"/>
    <property type="match status" value="1"/>
</dbReference>
<feature type="compositionally biased region" description="Basic residues" evidence="4">
    <location>
        <begin position="40"/>
        <end position="56"/>
    </location>
</feature>
<dbReference type="Proteomes" id="UP000324748">
    <property type="component" value="Unassembled WGS sequence"/>
</dbReference>
<sequence>MGSKKVSKQTKNFTRKHLTHTLTSRKKHQAKKKLSENRQHLKTIKRGNNNSKKKTNKGSEDDDDDDDDDDSVTESKPKMDMSVDALLNAQGLDSEQEGSDDGESDGKDEEDEEDDDEDDDLESIGSLEDESGGKMDLEMLKEKDPEFYKFLEENDKGLLQFNEDESEEDEGSTDNNNPDSDAGSDQEEDDDDPTSSKAPKTVLLTKELLRTWQKAILENRSMRALRKLLLAFKSAAFSSSSNSTNLSFSIESSSVFNALITTTLRYLPVFLNQSLPARELPSGKFKIANNSKMYASMQRMLKSYFTSLTELVAQVPSQEKGDSGKDSMLHTAVSESAKLTPWIIGNRKIMKTWIKTLLELWSSSSDQVRVAAILSLRRIAVAADSTTMESIMKGVYTALIRSAKSTTVFTLPLINLMKNSASGLYLINTETSYPIVFSYIRQLAIHLRNSMKLKTKEGFQAVYNWQYIHSLDFWSLVLSSACEKNSNGSRSEPSALQPLIYPLVQITIGVIKLIPTSRYYPLRFHCIRLLLRLIQRTGTFIPLTPFLLDMIDSPLFKRQPTSTSLKALDWEYLLRCPKSHENSRVYADGVVEETSYLLLEYHACMSKSIGFPELVLPALTSLKKFSKQFNKHQKLVGHIKTLVEKLEANKNFVEDKRAHLGFGPKDRARSLAFLADLPPRKLPSALILDFSLKSEIRNARHSIARLIKIFKSMMIDSFLFCPLCFFIR</sequence>
<evidence type="ECO:0000256" key="3">
    <source>
        <dbReference type="ARBA" id="ARBA00023242"/>
    </source>
</evidence>
<dbReference type="GO" id="GO:0005654">
    <property type="term" value="C:nucleoplasm"/>
    <property type="evidence" value="ECO:0007669"/>
    <property type="project" value="TreeGrafter"/>
</dbReference>
<dbReference type="InterPro" id="IPR005343">
    <property type="entry name" value="Noc2"/>
</dbReference>
<evidence type="ECO:0000256" key="2">
    <source>
        <dbReference type="ARBA" id="ARBA00005907"/>
    </source>
</evidence>
<comment type="subcellular location">
    <subcellularLocation>
        <location evidence="1">Nucleus</location>
    </subcellularLocation>
</comment>
<feature type="compositionally biased region" description="Acidic residues" evidence="4">
    <location>
        <begin position="94"/>
        <end position="130"/>
    </location>
</feature>
<dbReference type="AlphaFoldDB" id="A0A5B0LX15"/>
<feature type="region of interest" description="Disordered" evidence="4">
    <location>
        <begin position="163"/>
        <end position="200"/>
    </location>
</feature>
<dbReference type="SUPFAM" id="SSF48371">
    <property type="entry name" value="ARM repeat"/>
    <property type="match status" value="1"/>
</dbReference>
<proteinExistence type="inferred from homology"/>
<dbReference type="InterPro" id="IPR016024">
    <property type="entry name" value="ARM-type_fold"/>
</dbReference>
<feature type="compositionally biased region" description="Acidic residues" evidence="4">
    <location>
        <begin position="60"/>
        <end position="72"/>
    </location>
</feature>
<feature type="region of interest" description="Disordered" evidence="4">
    <location>
        <begin position="1"/>
        <end position="136"/>
    </location>
</feature>